<dbReference type="PANTHER" id="PTHR42100">
    <property type="entry name" value="OXIDOREDUCTASE 178 KDA SUBUNIT, PUTATIVE (AFU_ORTHOLOGUE AFUA_8G04320)-RELATED"/>
    <property type="match status" value="1"/>
</dbReference>
<evidence type="ECO:0000256" key="1">
    <source>
        <dbReference type="SAM" id="MobiDB-lite"/>
    </source>
</evidence>
<dbReference type="EMBL" id="SPNW01000027">
    <property type="protein sequence ID" value="TIA89461.1"/>
    <property type="molecule type" value="Genomic_DNA"/>
</dbReference>
<dbReference type="InterPro" id="IPR034444">
    <property type="entry name" value="Nuo17.8"/>
</dbReference>
<accession>A0A4T0FM58</accession>
<feature type="region of interest" description="Disordered" evidence="1">
    <location>
        <begin position="21"/>
        <end position="40"/>
    </location>
</feature>
<protein>
    <submittedName>
        <fullName evidence="2">Uncharacterized protein</fullName>
    </submittedName>
</protein>
<dbReference type="OrthoDB" id="2120038at2759"/>
<organism evidence="2 3">
    <name type="scientific">Wallemia hederae</name>
    <dbReference type="NCBI Taxonomy" id="1540922"/>
    <lineage>
        <taxon>Eukaryota</taxon>
        <taxon>Fungi</taxon>
        <taxon>Dikarya</taxon>
        <taxon>Basidiomycota</taxon>
        <taxon>Wallemiomycotina</taxon>
        <taxon>Wallemiomycetes</taxon>
        <taxon>Wallemiales</taxon>
        <taxon>Wallemiaceae</taxon>
        <taxon>Wallemia</taxon>
    </lineage>
</organism>
<comment type="caution">
    <text evidence="2">The sequence shown here is derived from an EMBL/GenBank/DDBJ whole genome shotgun (WGS) entry which is preliminary data.</text>
</comment>
<dbReference type="PANTHER" id="PTHR42100:SF1">
    <property type="entry name" value="OXIDOREDUCTASE 178 KDA SUBUNIT, PUTATIVE (AFU_ORTHOLOGUE AFUA_8G04320)-RELATED"/>
    <property type="match status" value="1"/>
</dbReference>
<sequence>MACVNRSRVCMRSVSSSTRQLSSSAVRRGGASEHQYDDGSHEEYAPANLLSSSWLRIFGIAGASAVALSAYSSMQKEGQEPFLTRYLAHNKANADESKANSDRLLALKKELADETLLLSDAHRPTLIRLSNPGTFEQASPHKISVGTQADLSDLKVKSNKD</sequence>
<dbReference type="Proteomes" id="UP000310189">
    <property type="component" value="Unassembled WGS sequence"/>
</dbReference>
<reference evidence="2 3" key="1">
    <citation type="submission" date="2019-03" db="EMBL/GenBank/DDBJ databases">
        <title>Sequencing 23 genomes of Wallemia ichthyophaga.</title>
        <authorList>
            <person name="Gostincar C."/>
        </authorList>
    </citation>
    <scope>NUCLEOTIDE SEQUENCE [LARGE SCALE GENOMIC DNA]</scope>
    <source>
        <strain evidence="2 3">EXF-5753</strain>
    </source>
</reference>
<evidence type="ECO:0000313" key="3">
    <source>
        <dbReference type="Proteomes" id="UP000310189"/>
    </source>
</evidence>
<keyword evidence="3" id="KW-1185">Reference proteome</keyword>
<dbReference type="GO" id="GO:0005739">
    <property type="term" value="C:mitochondrion"/>
    <property type="evidence" value="ECO:0007669"/>
    <property type="project" value="InterPro"/>
</dbReference>
<gene>
    <name evidence="2" type="ORF">E3P99_02069</name>
</gene>
<dbReference type="AlphaFoldDB" id="A0A4T0FM58"/>
<name>A0A4T0FM58_9BASI</name>
<feature type="compositionally biased region" description="Basic and acidic residues" evidence="1">
    <location>
        <begin position="30"/>
        <end position="40"/>
    </location>
</feature>
<proteinExistence type="predicted"/>
<evidence type="ECO:0000313" key="2">
    <source>
        <dbReference type="EMBL" id="TIA89461.1"/>
    </source>
</evidence>